<evidence type="ECO:0000313" key="3">
    <source>
        <dbReference type="Proteomes" id="UP001292094"/>
    </source>
</evidence>
<gene>
    <name evidence="2" type="ORF">Pmani_026511</name>
</gene>
<protein>
    <recommendedName>
        <fullName evidence="4">BZIP domain-containing protein</fullName>
    </recommendedName>
</protein>
<dbReference type="AlphaFoldDB" id="A0AAE1U019"/>
<feature type="compositionally biased region" description="Low complexity" evidence="1">
    <location>
        <begin position="51"/>
        <end position="61"/>
    </location>
</feature>
<dbReference type="EMBL" id="JAWZYT010002885">
    <property type="protein sequence ID" value="KAK4301339.1"/>
    <property type="molecule type" value="Genomic_DNA"/>
</dbReference>
<comment type="caution">
    <text evidence="2">The sequence shown here is derived from an EMBL/GenBank/DDBJ whole genome shotgun (WGS) entry which is preliminary data.</text>
</comment>
<sequence length="518" mass="56417">MSDPNKPKGSASGRDKTENDNKNGNGSCGRLPSFQTLRNSLSSEDHPPSTLPSLQSSPFFPITQTTGQLPDAQGVSSTPYTLSLPSTSQMMEQSVNPPSHHHIPLLFSQTSTQPSTFSNVQPLAFPSSHQPLTLSSSSPAAPHSSLSLSHGQSWSHSPQTCTLPPYPQPNWPSPQSLHTRQPLAQPSDSFPLTLQPLAQPSDSFPSTIQPLAQPSDSFPLTLQPLVQPSDPFSLTLQPFAQTSQPFSLTSQPFAQPSDHLPPFSECLTSSNQLVGEQIYPSTSIPLSPQLLHLGDPQQGNEYQAGATDGGTLNLEHATTMPYSFGATTIQSSSGVSGTSIRWNQQGDANQAGASGGIACNTEYTPTLSLSYSSSGYSTIQGDTGAASTSGYKAPWKLSTSTTQGSQRCRKRKVKMYQKPIQEDPEKEERRLRALNRHNSREDKKAFIQKNKDILQSAKRENAINREEIERKKTNINWLSSEVKLMKQTKQDLRARGLIQTDEDEDTSTEDDDEPNSEM</sequence>
<name>A0AAE1U019_9EUCA</name>
<keyword evidence="3" id="KW-1185">Reference proteome</keyword>
<feature type="compositionally biased region" description="Low complexity" evidence="1">
    <location>
        <begin position="76"/>
        <end position="88"/>
    </location>
</feature>
<feature type="compositionally biased region" description="Low complexity" evidence="1">
    <location>
        <begin position="126"/>
        <end position="157"/>
    </location>
</feature>
<feature type="compositionally biased region" description="Low complexity" evidence="1">
    <location>
        <begin position="107"/>
        <end position="118"/>
    </location>
</feature>
<feature type="compositionally biased region" description="Polar residues" evidence="1">
    <location>
        <begin position="397"/>
        <end position="406"/>
    </location>
</feature>
<proteinExistence type="predicted"/>
<feature type="region of interest" description="Disordered" evidence="1">
    <location>
        <begin position="1"/>
        <end position="215"/>
    </location>
</feature>
<reference evidence="2" key="1">
    <citation type="submission" date="2023-11" db="EMBL/GenBank/DDBJ databases">
        <title>Genome assemblies of two species of porcelain crab, Petrolisthes cinctipes and Petrolisthes manimaculis (Anomura: Porcellanidae).</title>
        <authorList>
            <person name="Angst P."/>
        </authorList>
    </citation>
    <scope>NUCLEOTIDE SEQUENCE</scope>
    <source>
        <strain evidence="2">PB745_02</strain>
        <tissue evidence="2">Gill</tissue>
    </source>
</reference>
<organism evidence="2 3">
    <name type="scientific">Petrolisthes manimaculis</name>
    <dbReference type="NCBI Taxonomy" id="1843537"/>
    <lineage>
        <taxon>Eukaryota</taxon>
        <taxon>Metazoa</taxon>
        <taxon>Ecdysozoa</taxon>
        <taxon>Arthropoda</taxon>
        <taxon>Crustacea</taxon>
        <taxon>Multicrustacea</taxon>
        <taxon>Malacostraca</taxon>
        <taxon>Eumalacostraca</taxon>
        <taxon>Eucarida</taxon>
        <taxon>Decapoda</taxon>
        <taxon>Pleocyemata</taxon>
        <taxon>Anomura</taxon>
        <taxon>Galatheoidea</taxon>
        <taxon>Porcellanidae</taxon>
        <taxon>Petrolisthes</taxon>
    </lineage>
</organism>
<feature type="region of interest" description="Disordered" evidence="1">
    <location>
        <begin position="383"/>
        <end position="410"/>
    </location>
</feature>
<dbReference type="Proteomes" id="UP001292094">
    <property type="component" value="Unassembled WGS sequence"/>
</dbReference>
<feature type="compositionally biased region" description="Polar residues" evidence="1">
    <location>
        <begin position="177"/>
        <end position="215"/>
    </location>
</feature>
<accession>A0AAE1U019</accession>
<evidence type="ECO:0008006" key="4">
    <source>
        <dbReference type="Google" id="ProtNLM"/>
    </source>
</evidence>
<feature type="region of interest" description="Disordered" evidence="1">
    <location>
        <begin position="488"/>
        <end position="518"/>
    </location>
</feature>
<dbReference type="CDD" id="cd14686">
    <property type="entry name" value="bZIP"/>
    <property type="match status" value="1"/>
</dbReference>
<feature type="compositionally biased region" description="Polar residues" evidence="1">
    <location>
        <begin position="33"/>
        <end position="42"/>
    </location>
</feature>
<evidence type="ECO:0000256" key="1">
    <source>
        <dbReference type="SAM" id="MobiDB-lite"/>
    </source>
</evidence>
<feature type="compositionally biased region" description="Acidic residues" evidence="1">
    <location>
        <begin position="500"/>
        <end position="518"/>
    </location>
</feature>
<evidence type="ECO:0000313" key="2">
    <source>
        <dbReference type="EMBL" id="KAK4301339.1"/>
    </source>
</evidence>